<dbReference type="InterPro" id="IPR015390">
    <property type="entry name" value="Rabaptin_Rab5-bd_dom"/>
</dbReference>
<evidence type="ECO:0000256" key="12">
    <source>
        <dbReference type="SAM" id="MobiDB-lite"/>
    </source>
</evidence>
<feature type="domain" description="Rabaptin GTPase-Rab5 binding" evidence="14">
    <location>
        <begin position="251"/>
        <end position="550"/>
    </location>
</feature>
<evidence type="ECO:0000256" key="5">
    <source>
        <dbReference type="ARBA" id="ARBA00022490"/>
    </source>
</evidence>
<dbReference type="FunFam" id="1.20.5.730:FF:000005">
    <property type="entry name" value="RABaptiN (Rab effector)"/>
    <property type="match status" value="1"/>
</dbReference>
<evidence type="ECO:0000256" key="10">
    <source>
        <dbReference type="ARBA" id="ARBA00023054"/>
    </source>
</evidence>
<dbReference type="GO" id="GO:0006897">
    <property type="term" value="P:endocytosis"/>
    <property type="evidence" value="ECO:0007669"/>
    <property type="project" value="UniProtKB-KW"/>
</dbReference>
<keyword evidence="5" id="KW-0963">Cytoplasm</keyword>
<dbReference type="OrthoDB" id="79940at2759"/>
<comment type="similarity">
    <text evidence="3">Belongs to the rabaptin family.</text>
</comment>
<dbReference type="AlphaFoldDB" id="A0A6L2PQB1"/>
<sequence length="699" mass="81160">METSSEGEHLSSRSDGEGEDLNSKVQSLLERTEKLEAEKQQIREEFGHQRAKMKELYLQKEEELKRGAAEQNQLLADVKRLTLELDEAKSQLVVAGFQTVEESSSSRSKYESEVKRLRRAYERLELENHELRSLLQQQQATADKGEKETPILATGVMLSAVTKTLARKVVSQLGADASSSSQDTLEDSMRKVNKYAQEDAEVLRSLVIPLEEEIQALKEKLRYTDQQLRKYEVSHGHPLGSVRLQPATTPCDMCCNYEAQLVRAQQRGRELEKQVASLERTVERYREELAKESDFRKDMEEKWNEKKEEHKMQVAELKKKMEIAEETLQELRQTYTQVYSEVMDQLTSLTQQREQVQQQLNKLQKENDNLLGKHSAHSQQLQNEMINWPDKVEDLQVLLLKFHEELIAAKVAKETMEEQEQTLRCEIQLIRDQMSGEHDERVSMEDSLTQELNNLKTQLHKYDKERHRYKATHAELEELVKNSQRTATEFEAQLTDALKVKKQLEEQVAELKSRVGSLQQELDNSEAVQKDFVRLSQSLQVQLERIREADTQVRWQHEEDVEECQGCRSGFSFTRTPKTLIIWKNTENNHDATGSRVSLPVQKVTSLAKKVVKVIQVVKKNCNQSYNRQIMLPYSKTVIKKQYNKMCNVTYMYMMSSIKGINGEILTNKKTGSYFTYSEQSRVYETLHSTPELNMAIRN</sequence>
<evidence type="ECO:0000256" key="8">
    <source>
        <dbReference type="ARBA" id="ARBA00022753"/>
    </source>
</evidence>
<evidence type="ECO:0000259" key="13">
    <source>
        <dbReference type="Pfam" id="PF03528"/>
    </source>
</evidence>
<feature type="region of interest" description="Disordered" evidence="12">
    <location>
        <begin position="1"/>
        <end position="29"/>
    </location>
</feature>
<dbReference type="PANTHER" id="PTHR31179">
    <property type="entry name" value="RAB GTPASE-BINDING EFFECTOR PROTEIN"/>
    <property type="match status" value="1"/>
</dbReference>
<name>A0A6L2PQB1_COPFO</name>
<evidence type="ECO:0000313" key="15">
    <source>
        <dbReference type="EMBL" id="GFG32097.1"/>
    </source>
</evidence>
<keyword evidence="10 11" id="KW-0175">Coiled coil</keyword>
<keyword evidence="7" id="KW-0254">Endocytosis</keyword>
<dbReference type="GO" id="GO:0008083">
    <property type="term" value="F:growth factor activity"/>
    <property type="evidence" value="ECO:0007669"/>
    <property type="project" value="InterPro"/>
</dbReference>
<dbReference type="Proteomes" id="UP000502823">
    <property type="component" value="Unassembled WGS sequence"/>
</dbReference>
<dbReference type="SUPFAM" id="SSF103652">
    <property type="entry name" value="G protein-binding domain"/>
    <property type="match status" value="2"/>
</dbReference>
<feature type="compositionally biased region" description="Basic and acidic residues" evidence="12">
    <location>
        <begin position="1"/>
        <end position="16"/>
    </location>
</feature>
<dbReference type="InParanoid" id="A0A6L2PQB1"/>
<evidence type="ECO:0000256" key="2">
    <source>
        <dbReference type="ARBA" id="ARBA00004496"/>
    </source>
</evidence>
<evidence type="ECO:0000256" key="1">
    <source>
        <dbReference type="ARBA" id="ARBA00004412"/>
    </source>
</evidence>
<dbReference type="InterPro" id="IPR018514">
    <property type="entry name" value="Rabaptin_CC"/>
</dbReference>
<evidence type="ECO:0008006" key="17">
    <source>
        <dbReference type="Google" id="ProtNLM"/>
    </source>
</evidence>
<feature type="domain" description="Rabaptin coiled-coil" evidence="13">
    <location>
        <begin position="182"/>
        <end position="235"/>
    </location>
</feature>
<dbReference type="PANTHER" id="PTHR31179:SF7">
    <property type="entry name" value="FYVE-TYPE DOMAIN-CONTAINING PROTEIN"/>
    <property type="match status" value="1"/>
</dbReference>
<proteinExistence type="inferred from homology"/>
<dbReference type="GO" id="GO:0005769">
    <property type="term" value="C:early endosome"/>
    <property type="evidence" value="ECO:0007669"/>
    <property type="project" value="UniProtKB-SubCell"/>
</dbReference>
<comment type="subcellular location">
    <subcellularLocation>
        <location evidence="2">Cytoplasm</location>
    </subcellularLocation>
    <subcellularLocation>
        <location evidence="1">Early endosome</location>
    </subcellularLocation>
</comment>
<feature type="domain" description="Rabaptin coiled-coil" evidence="13">
    <location>
        <begin position="19"/>
        <end position="102"/>
    </location>
</feature>
<evidence type="ECO:0000256" key="4">
    <source>
        <dbReference type="ARBA" id="ARBA00022448"/>
    </source>
</evidence>
<dbReference type="Pfam" id="PF09311">
    <property type="entry name" value="Rab5-bind"/>
    <property type="match status" value="1"/>
</dbReference>
<keyword evidence="8" id="KW-0967">Endosome</keyword>
<organism evidence="15 16">
    <name type="scientific">Coptotermes formosanus</name>
    <name type="common">Formosan subterranean termite</name>
    <dbReference type="NCBI Taxonomy" id="36987"/>
    <lineage>
        <taxon>Eukaryota</taxon>
        <taxon>Metazoa</taxon>
        <taxon>Ecdysozoa</taxon>
        <taxon>Arthropoda</taxon>
        <taxon>Hexapoda</taxon>
        <taxon>Insecta</taxon>
        <taxon>Pterygota</taxon>
        <taxon>Neoptera</taxon>
        <taxon>Polyneoptera</taxon>
        <taxon>Dictyoptera</taxon>
        <taxon>Blattodea</taxon>
        <taxon>Blattoidea</taxon>
        <taxon>Termitoidae</taxon>
        <taxon>Rhinotermitidae</taxon>
        <taxon>Coptotermes</taxon>
    </lineage>
</organism>
<evidence type="ECO:0000256" key="6">
    <source>
        <dbReference type="ARBA" id="ARBA00022553"/>
    </source>
</evidence>
<dbReference type="GO" id="GO:0005096">
    <property type="term" value="F:GTPase activator activity"/>
    <property type="evidence" value="ECO:0007669"/>
    <property type="project" value="InterPro"/>
</dbReference>
<keyword evidence="16" id="KW-1185">Reference proteome</keyword>
<keyword evidence="4" id="KW-0813">Transport</keyword>
<feature type="coiled-coil region" evidence="11">
    <location>
        <begin position="71"/>
        <end position="148"/>
    </location>
</feature>
<evidence type="ECO:0000259" key="14">
    <source>
        <dbReference type="Pfam" id="PF09311"/>
    </source>
</evidence>
<keyword evidence="9" id="KW-0653">Protein transport</keyword>
<feature type="coiled-coil region" evidence="11">
    <location>
        <begin position="413"/>
        <end position="528"/>
    </location>
</feature>
<accession>A0A6L2PQB1</accession>
<dbReference type="EMBL" id="BLKM01000350">
    <property type="protein sequence ID" value="GFG32097.1"/>
    <property type="molecule type" value="Genomic_DNA"/>
</dbReference>
<evidence type="ECO:0000313" key="16">
    <source>
        <dbReference type="Proteomes" id="UP000502823"/>
    </source>
</evidence>
<reference evidence="16" key="1">
    <citation type="submission" date="2020-01" db="EMBL/GenBank/DDBJ databases">
        <title>Draft genome sequence of the Termite Coptotermes fromosanus.</title>
        <authorList>
            <person name="Itakura S."/>
            <person name="Yosikawa Y."/>
            <person name="Umezawa K."/>
        </authorList>
    </citation>
    <scope>NUCLEOTIDE SEQUENCE [LARGE SCALE GENOMIC DNA]</scope>
</reference>
<gene>
    <name evidence="15" type="ORF">Cfor_06867</name>
</gene>
<evidence type="ECO:0000256" key="3">
    <source>
        <dbReference type="ARBA" id="ARBA00006603"/>
    </source>
</evidence>
<evidence type="ECO:0000256" key="7">
    <source>
        <dbReference type="ARBA" id="ARBA00022583"/>
    </source>
</evidence>
<comment type="caution">
    <text evidence="15">The sequence shown here is derived from an EMBL/GenBank/DDBJ whole genome shotgun (WGS) entry which is preliminary data.</text>
</comment>
<dbReference type="FunCoup" id="A0A6L2PQB1">
    <property type="interactions" value="844"/>
</dbReference>
<feature type="coiled-coil region" evidence="11">
    <location>
        <begin position="261"/>
        <end position="380"/>
    </location>
</feature>
<evidence type="ECO:0000256" key="11">
    <source>
        <dbReference type="SAM" id="Coils"/>
    </source>
</evidence>
<protein>
    <recommendedName>
        <fullName evidence="17">Rabaptin GTPase-Rab5 binding domain-containing protein</fullName>
    </recommendedName>
</protein>
<keyword evidence="6" id="KW-0597">Phosphoprotein</keyword>
<evidence type="ECO:0000256" key="9">
    <source>
        <dbReference type="ARBA" id="ARBA00022927"/>
    </source>
</evidence>
<dbReference type="GO" id="GO:0015031">
    <property type="term" value="P:protein transport"/>
    <property type="evidence" value="ECO:0007669"/>
    <property type="project" value="UniProtKB-KW"/>
</dbReference>
<dbReference type="Gene3D" id="1.20.5.730">
    <property type="entry name" value="Single helix bin"/>
    <property type="match status" value="1"/>
</dbReference>
<dbReference type="Pfam" id="PF03528">
    <property type="entry name" value="Rabaptin"/>
    <property type="match status" value="2"/>
</dbReference>
<dbReference type="InterPro" id="IPR003914">
    <property type="entry name" value="Rabaptin"/>
</dbReference>